<reference evidence="1 2" key="1">
    <citation type="submission" date="2023-03" db="EMBL/GenBank/DDBJ databases">
        <title>NovoSphingobium album sp. nov. isolated from polycyclic aromatic hydrocarbons- and heavy-metal polluted soil.</title>
        <authorList>
            <person name="Liu Z."/>
            <person name="Wang K."/>
        </authorList>
    </citation>
    <scope>NUCLEOTIDE SEQUENCE [LARGE SCALE GENOMIC DNA]</scope>
    <source>
        <strain evidence="1 2">H3SJ31-1</strain>
    </source>
</reference>
<accession>A0ABT5WWK9</accession>
<protein>
    <submittedName>
        <fullName evidence="1">DUF488 domain-containing protein</fullName>
    </submittedName>
</protein>
<keyword evidence="2" id="KW-1185">Reference proteome</keyword>
<name>A0ABT5WWK9_9SPHN</name>
<evidence type="ECO:0000313" key="2">
    <source>
        <dbReference type="Proteomes" id="UP001216253"/>
    </source>
</evidence>
<dbReference type="RefSeq" id="WP_275230381.1">
    <property type="nucleotide sequence ID" value="NZ_JARESE010000076.1"/>
</dbReference>
<comment type="caution">
    <text evidence="1">The sequence shown here is derived from an EMBL/GenBank/DDBJ whole genome shotgun (WGS) entry which is preliminary data.</text>
</comment>
<evidence type="ECO:0000313" key="1">
    <source>
        <dbReference type="EMBL" id="MDE8654257.1"/>
    </source>
</evidence>
<dbReference type="Proteomes" id="UP001216253">
    <property type="component" value="Unassembled WGS sequence"/>
</dbReference>
<organism evidence="1 2">
    <name type="scientific">Novosphingobium album</name>
    <name type="common">ex Liu et al. 2023</name>
    <dbReference type="NCBI Taxonomy" id="3031130"/>
    <lineage>
        <taxon>Bacteria</taxon>
        <taxon>Pseudomonadati</taxon>
        <taxon>Pseudomonadota</taxon>
        <taxon>Alphaproteobacteria</taxon>
        <taxon>Sphingomonadales</taxon>
        <taxon>Sphingomonadaceae</taxon>
        <taxon>Novosphingobium</taxon>
    </lineage>
</organism>
<proteinExistence type="predicted"/>
<dbReference type="PANTHER" id="PTHR36849:SF1">
    <property type="entry name" value="CYTOPLASMIC PROTEIN"/>
    <property type="match status" value="1"/>
</dbReference>
<dbReference type="InterPro" id="IPR052552">
    <property type="entry name" value="YeaO-like"/>
</dbReference>
<dbReference type="Pfam" id="PF22752">
    <property type="entry name" value="DUF488-N3i"/>
    <property type="match status" value="1"/>
</dbReference>
<dbReference type="EMBL" id="JARESE010000076">
    <property type="protein sequence ID" value="MDE8654257.1"/>
    <property type="molecule type" value="Genomic_DNA"/>
</dbReference>
<gene>
    <name evidence="1" type="ORF">PYV00_21405</name>
</gene>
<dbReference type="PANTHER" id="PTHR36849">
    <property type="entry name" value="CYTOPLASMIC PROTEIN-RELATED"/>
    <property type="match status" value="1"/>
</dbReference>
<sequence length="125" mass="14335">MKGALRIKRIYEPPARNDGQRVLVDRIWPRGVTREAAALDLWLKEIAPSTELRKWFGHDPSRYAEFRDRYRRELEAQPDAVAEICALAGKGDVTLLYGAHDEHANQAVVLAEYLAERGYRFQRAG</sequence>